<proteinExistence type="predicted"/>
<protein>
    <submittedName>
        <fullName evidence="2">Uncharacterized protein</fullName>
    </submittedName>
</protein>
<name>A0A0U4CEK9_9ACTN</name>
<feature type="transmembrane region" description="Helical" evidence="1">
    <location>
        <begin position="59"/>
        <end position="78"/>
    </location>
</feature>
<evidence type="ECO:0000256" key="1">
    <source>
        <dbReference type="SAM" id="Phobius"/>
    </source>
</evidence>
<reference evidence="2 3" key="1">
    <citation type="journal article" date="1991" name="Int. J. Syst. Bacteriol.">
        <title>Description of the erythromycin-producing bacterium Arthrobacter sp. strain NRRL B-3381 as Aeromicrobium erythreum gen. nov., sp. nov.</title>
        <authorList>
            <person name="Miller E.S."/>
            <person name="Woese C.R."/>
            <person name="Brenner S."/>
        </authorList>
    </citation>
    <scope>NUCLEOTIDE SEQUENCE [LARGE SCALE GENOMIC DNA]</scope>
    <source>
        <strain evidence="2 3">AR18</strain>
    </source>
</reference>
<dbReference type="Proteomes" id="UP000067689">
    <property type="component" value="Chromosome"/>
</dbReference>
<evidence type="ECO:0000313" key="2">
    <source>
        <dbReference type="EMBL" id="ALX06302.1"/>
    </source>
</evidence>
<evidence type="ECO:0000313" key="3">
    <source>
        <dbReference type="Proteomes" id="UP000067689"/>
    </source>
</evidence>
<dbReference type="KEGG" id="aer:AERYTH_17140"/>
<dbReference type="RefSeq" id="WP_067861093.1">
    <property type="nucleotide sequence ID" value="NZ_CP011502.1"/>
</dbReference>
<keyword evidence="1" id="KW-1133">Transmembrane helix</keyword>
<accession>A0A0U4CEK9</accession>
<organism evidence="2 3">
    <name type="scientific">Aeromicrobium erythreum</name>
    <dbReference type="NCBI Taxonomy" id="2041"/>
    <lineage>
        <taxon>Bacteria</taxon>
        <taxon>Bacillati</taxon>
        <taxon>Actinomycetota</taxon>
        <taxon>Actinomycetes</taxon>
        <taxon>Propionibacteriales</taxon>
        <taxon>Nocardioidaceae</taxon>
        <taxon>Aeromicrobium</taxon>
    </lineage>
</organism>
<keyword evidence="1" id="KW-0812">Transmembrane</keyword>
<sequence length="139" mass="13673">MRTVVGVVLGACALGIVTAAALGTAPFLVTPTPWVVGLIGVAMLAVVAQPAAAPSARRVAKVLTVVGSVGAVVAWAAYLRGFSDENGLRGWPDALDSMVDLGSSTAALALAALLVVAGSATARRQPPGIDDGTPVSADA</sequence>
<feature type="transmembrane region" description="Helical" evidence="1">
    <location>
        <begin position="35"/>
        <end position="52"/>
    </location>
</feature>
<gene>
    <name evidence="2" type="ORF">AERYTH_17140</name>
</gene>
<keyword evidence="1" id="KW-0472">Membrane</keyword>
<keyword evidence="3" id="KW-1185">Reference proteome</keyword>
<dbReference type="EMBL" id="CP011502">
    <property type="protein sequence ID" value="ALX06302.1"/>
    <property type="molecule type" value="Genomic_DNA"/>
</dbReference>
<feature type="transmembrane region" description="Helical" evidence="1">
    <location>
        <begin position="98"/>
        <end position="117"/>
    </location>
</feature>
<dbReference type="AlphaFoldDB" id="A0A0U4CEK9"/>
<dbReference type="PATRIC" id="fig|2041.4.peg.3583"/>